<proteinExistence type="predicted"/>
<protein>
    <submittedName>
        <fullName evidence="2">Uncharacterized protein</fullName>
    </submittedName>
</protein>
<evidence type="ECO:0000313" key="3">
    <source>
        <dbReference type="Proteomes" id="UP001501414"/>
    </source>
</evidence>
<dbReference type="EMBL" id="BAAAJK010000053">
    <property type="protein sequence ID" value="GAA1401808.1"/>
    <property type="molecule type" value="Genomic_DNA"/>
</dbReference>
<organism evidence="2 3">
    <name type="scientific">Pseudonocardia kongjuensis</name>
    <dbReference type="NCBI Taxonomy" id="102227"/>
    <lineage>
        <taxon>Bacteria</taxon>
        <taxon>Bacillati</taxon>
        <taxon>Actinomycetota</taxon>
        <taxon>Actinomycetes</taxon>
        <taxon>Pseudonocardiales</taxon>
        <taxon>Pseudonocardiaceae</taxon>
        <taxon>Pseudonocardia</taxon>
    </lineage>
</organism>
<keyword evidence="3" id="KW-1185">Reference proteome</keyword>
<feature type="region of interest" description="Disordered" evidence="1">
    <location>
        <begin position="72"/>
        <end position="98"/>
    </location>
</feature>
<gene>
    <name evidence="2" type="ORF">GCM10009613_60750</name>
</gene>
<accession>A0ABP4IYB1</accession>
<dbReference type="RefSeq" id="WP_344029274.1">
    <property type="nucleotide sequence ID" value="NZ_BAAAJK010000053.1"/>
</dbReference>
<evidence type="ECO:0000256" key="1">
    <source>
        <dbReference type="SAM" id="MobiDB-lite"/>
    </source>
</evidence>
<evidence type="ECO:0000313" key="2">
    <source>
        <dbReference type="EMBL" id="GAA1401808.1"/>
    </source>
</evidence>
<comment type="caution">
    <text evidence="2">The sequence shown here is derived from an EMBL/GenBank/DDBJ whole genome shotgun (WGS) entry which is preliminary data.</text>
</comment>
<dbReference type="Proteomes" id="UP001501414">
    <property type="component" value="Unassembled WGS sequence"/>
</dbReference>
<reference evidence="3" key="1">
    <citation type="journal article" date="2019" name="Int. J. Syst. Evol. Microbiol.">
        <title>The Global Catalogue of Microorganisms (GCM) 10K type strain sequencing project: providing services to taxonomists for standard genome sequencing and annotation.</title>
        <authorList>
            <consortium name="The Broad Institute Genomics Platform"/>
            <consortium name="The Broad Institute Genome Sequencing Center for Infectious Disease"/>
            <person name="Wu L."/>
            <person name="Ma J."/>
        </authorList>
    </citation>
    <scope>NUCLEOTIDE SEQUENCE [LARGE SCALE GENOMIC DNA]</scope>
    <source>
        <strain evidence="3">JCM 11896</strain>
    </source>
</reference>
<sequence length="98" mass="10681">MPEQQSDTGTGWGAWSLIPRADSSSGVAHRIRPAGGDDRWQTACGRVLLGLVPTPAPDGHRKCATCLRQDRPGGARYRQMPPRHGRRRTEAIRGAVAR</sequence>
<name>A0ABP4IYB1_9PSEU</name>
<feature type="region of interest" description="Disordered" evidence="1">
    <location>
        <begin position="1"/>
        <end position="36"/>
    </location>
</feature>